<name>A0ABV0V0G1_9TELE</name>
<dbReference type="Proteomes" id="UP001482620">
    <property type="component" value="Unassembled WGS sequence"/>
</dbReference>
<keyword evidence="3" id="KW-1185">Reference proteome</keyword>
<keyword evidence="1" id="KW-1133">Transmembrane helix</keyword>
<proteinExistence type="predicted"/>
<keyword evidence="1" id="KW-0472">Membrane</keyword>
<organism evidence="2 3">
    <name type="scientific">Ilyodon furcidens</name>
    <name type="common">goldbreast splitfin</name>
    <dbReference type="NCBI Taxonomy" id="33524"/>
    <lineage>
        <taxon>Eukaryota</taxon>
        <taxon>Metazoa</taxon>
        <taxon>Chordata</taxon>
        <taxon>Craniata</taxon>
        <taxon>Vertebrata</taxon>
        <taxon>Euteleostomi</taxon>
        <taxon>Actinopterygii</taxon>
        <taxon>Neopterygii</taxon>
        <taxon>Teleostei</taxon>
        <taxon>Neoteleostei</taxon>
        <taxon>Acanthomorphata</taxon>
        <taxon>Ovalentaria</taxon>
        <taxon>Atherinomorphae</taxon>
        <taxon>Cyprinodontiformes</taxon>
        <taxon>Goodeidae</taxon>
        <taxon>Ilyodon</taxon>
    </lineage>
</organism>
<evidence type="ECO:0000313" key="3">
    <source>
        <dbReference type="Proteomes" id="UP001482620"/>
    </source>
</evidence>
<protein>
    <submittedName>
        <fullName evidence="2">Uncharacterized protein</fullName>
    </submittedName>
</protein>
<feature type="transmembrane region" description="Helical" evidence="1">
    <location>
        <begin position="92"/>
        <end position="111"/>
    </location>
</feature>
<reference evidence="2 3" key="1">
    <citation type="submission" date="2021-06" db="EMBL/GenBank/DDBJ databases">
        <authorList>
            <person name="Palmer J.M."/>
        </authorList>
    </citation>
    <scope>NUCLEOTIDE SEQUENCE [LARGE SCALE GENOMIC DNA]</scope>
    <source>
        <strain evidence="3">if_2019</strain>
        <tissue evidence="2">Muscle</tissue>
    </source>
</reference>
<dbReference type="EMBL" id="JAHRIQ010092753">
    <property type="protein sequence ID" value="MEQ2250499.1"/>
    <property type="molecule type" value="Genomic_DNA"/>
</dbReference>
<accession>A0ABV0V0G1</accession>
<evidence type="ECO:0000256" key="1">
    <source>
        <dbReference type="SAM" id="Phobius"/>
    </source>
</evidence>
<keyword evidence="1" id="KW-0812">Transmembrane</keyword>
<evidence type="ECO:0000313" key="2">
    <source>
        <dbReference type="EMBL" id="MEQ2250499.1"/>
    </source>
</evidence>
<sequence>MGWTRDKCKGCRTPSFEDWSSTPLPSVTMGPMAASMINDLLAQPVSLGGQPSLGRFLVVSYSFHFPLMENDDGVRGLKCGILFSNLTLNLSTTLSVTYLVCPLFFMMPFIYKYSTKNPETLTKQLYLH</sequence>
<comment type="caution">
    <text evidence="2">The sequence shown here is derived from an EMBL/GenBank/DDBJ whole genome shotgun (WGS) entry which is preliminary data.</text>
</comment>
<gene>
    <name evidence="2" type="ORF">ILYODFUR_001586</name>
</gene>